<evidence type="ECO:0000259" key="2">
    <source>
        <dbReference type="PROSITE" id="PS50883"/>
    </source>
</evidence>
<feature type="transmembrane region" description="Helical" evidence="1">
    <location>
        <begin position="150"/>
        <end position="169"/>
    </location>
</feature>
<dbReference type="EMBL" id="QRMS01000004">
    <property type="protein sequence ID" value="RHJ86181.1"/>
    <property type="molecule type" value="Genomic_DNA"/>
</dbReference>
<dbReference type="SMART" id="SM00052">
    <property type="entry name" value="EAL"/>
    <property type="match status" value="1"/>
</dbReference>
<dbReference type="GO" id="GO:0071111">
    <property type="term" value="F:cyclic-guanylate-specific phosphodiesterase activity"/>
    <property type="evidence" value="ECO:0007669"/>
    <property type="project" value="InterPro"/>
</dbReference>
<evidence type="ECO:0000313" key="4">
    <source>
        <dbReference type="EMBL" id="RHJ86181.1"/>
    </source>
</evidence>
<dbReference type="SMART" id="SM00267">
    <property type="entry name" value="GGDEF"/>
    <property type="match status" value="1"/>
</dbReference>
<dbReference type="CDD" id="cd01948">
    <property type="entry name" value="EAL"/>
    <property type="match status" value="1"/>
</dbReference>
<gene>
    <name evidence="4" type="ORF">DW099_15215</name>
</gene>
<dbReference type="InterPro" id="IPR029787">
    <property type="entry name" value="Nucleotide_cyclase"/>
</dbReference>
<dbReference type="Gene3D" id="3.30.70.270">
    <property type="match status" value="1"/>
</dbReference>
<dbReference type="PANTHER" id="PTHR33121:SF71">
    <property type="entry name" value="OXYGEN SENSOR PROTEIN DOSP"/>
    <property type="match status" value="1"/>
</dbReference>
<dbReference type="CDD" id="cd01949">
    <property type="entry name" value="GGDEF"/>
    <property type="match status" value="1"/>
</dbReference>
<dbReference type="InterPro" id="IPR035919">
    <property type="entry name" value="EAL_sf"/>
</dbReference>
<keyword evidence="5" id="KW-1185">Reference proteome</keyword>
<dbReference type="PROSITE" id="PS50883">
    <property type="entry name" value="EAL"/>
    <property type="match status" value="1"/>
</dbReference>
<evidence type="ECO:0000313" key="5">
    <source>
        <dbReference type="Proteomes" id="UP000284841"/>
    </source>
</evidence>
<keyword evidence="1" id="KW-0812">Transmembrane</keyword>
<dbReference type="SUPFAM" id="SSF55781">
    <property type="entry name" value="GAF domain-like"/>
    <property type="match status" value="1"/>
</dbReference>
<dbReference type="Pfam" id="PF00990">
    <property type="entry name" value="GGDEF"/>
    <property type="match status" value="1"/>
</dbReference>
<dbReference type="Gene3D" id="3.20.20.450">
    <property type="entry name" value="EAL domain"/>
    <property type="match status" value="1"/>
</dbReference>
<dbReference type="Pfam" id="PF00563">
    <property type="entry name" value="EAL"/>
    <property type="match status" value="1"/>
</dbReference>
<sequence length="894" mass="101935">MQRRIIPTLLTIALLVSSLLSILTIHSLQGNARIINYTGVVRGATQRLVKQELHGEPNDKLFQRLDGILTELASGKGKNSLECLDDDDYQELIDQMQTQWDSLKDEIRAVRQGANGTRLYTLSENYFSLADQAVLAAEIYAEKQVQQAELILIVFGAVFLLLAALLAWIQSRRQKVLIQAEESNRVESEKLEQMSQDLRAPMDQVSELMYIADPITYELLYINEAGRKTFGITELSGQKCYTALQGKDAPCDFCTTSFLKSGENYTWETTNPLTKRHYLLKDRLIQWEGRSARLEIAFDITETEAEKQSLKTALDAESMIMACVRTLYREQDIGKSIPAVLKDLGIFLAADRAYLATVRDNLLYNDYEWCRDGVSPQQEMLQALPMSSIESWQPAFSRQECVILEDLEELRQTYPEEYQLLHGQGIHSLVAAPMELDGQLFGLVGVDNPPPERIRSIASLLQTLCYFLMLAYRRTEDEQKLYHLSYYDTLTSFYNRNRYMEDCSRLSDMSGPMGVVYLDINGLKDINDQKGHAFGDQVLAECARQMREVFQAADFYRIGGDEFVIICLNLDRDTFEYQVSILRSRFRNGGLCRAAIGSQWTTQYQDIQQLVADADAQMYEDKKDFYRKNPASKRYRHHSDEVLRLSDPEILREEILQDRFVVYLQPKVSFQGSAVGAEALIRYYSRSGSLVLPGNFLPLLEESQTVSQIDFYVFEQICVQLQEWQKRGVRTLPISVNFSRCSLSQPDFVAQLSALCQKYGVEKHCLEVELTETAQVADFLDLQNLIQALRQEGFLVSIDDFGTEYANLALLSKVDFDVLKLDKSLIDDVANNAKARTVVETIIGICRRMHIEVVAEGIETVEQLDVLRACGVELVQGFLFSKPIPIGEYEKKYL</sequence>
<dbReference type="NCBIfam" id="TIGR00254">
    <property type="entry name" value="GGDEF"/>
    <property type="match status" value="1"/>
</dbReference>
<name>A0A415DZC6_9FIRM</name>
<organism evidence="4 5">
    <name type="scientific">Emergencia timonensis</name>
    <dbReference type="NCBI Taxonomy" id="1776384"/>
    <lineage>
        <taxon>Bacteria</taxon>
        <taxon>Bacillati</taxon>
        <taxon>Bacillota</taxon>
        <taxon>Clostridia</taxon>
        <taxon>Peptostreptococcales</taxon>
        <taxon>Anaerovoracaceae</taxon>
        <taxon>Emergencia</taxon>
    </lineage>
</organism>
<protein>
    <submittedName>
        <fullName evidence="4">EAL domain-containing protein</fullName>
    </submittedName>
</protein>
<proteinExistence type="predicted"/>
<dbReference type="RefSeq" id="WP_118336253.1">
    <property type="nucleotide sequence ID" value="NZ_AP025567.1"/>
</dbReference>
<dbReference type="InterPro" id="IPR029016">
    <property type="entry name" value="GAF-like_dom_sf"/>
</dbReference>
<evidence type="ECO:0000259" key="3">
    <source>
        <dbReference type="PROSITE" id="PS50887"/>
    </source>
</evidence>
<dbReference type="Gene3D" id="3.30.450.40">
    <property type="match status" value="1"/>
</dbReference>
<dbReference type="SUPFAM" id="SSF55073">
    <property type="entry name" value="Nucleotide cyclase"/>
    <property type="match status" value="1"/>
</dbReference>
<evidence type="ECO:0000256" key="1">
    <source>
        <dbReference type="SAM" id="Phobius"/>
    </source>
</evidence>
<dbReference type="STRING" id="1776384.GCA_900086585_01555"/>
<dbReference type="SUPFAM" id="SSF141868">
    <property type="entry name" value="EAL domain-like"/>
    <property type="match status" value="1"/>
</dbReference>
<dbReference type="InterPro" id="IPR043128">
    <property type="entry name" value="Rev_trsase/Diguanyl_cyclase"/>
</dbReference>
<dbReference type="OrthoDB" id="9805474at2"/>
<dbReference type="InterPro" id="IPR003018">
    <property type="entry name" value="GAF"/>
</dbReference>
<dbReference type="PANTHER" id="PTHR33121">
    <property type="entry name" value="CYCLIC DI-GMP PHOSPHODIESTERASE PDEF"/>
    <property type="match status" value="1"/>
</dbReference>
<dbReference type="PROSITE" id="PS50887">
    <property type="entry name" value="GGDEF"/>
    <property type="match status" value="1"/>
</dbReference>
<keyword evidence="1" id="KW-0472">Membrane</keyword>
<dbReference type="InterPro" id="IPR001633">
    <property type="entry name" value="EAL_dom"/>
</dbReference>
<comment type="caution">
    <text evidence="4">The sequence shown here is derived from an EMBL/GenBank/DDBJ whole genome shotgun (WGS) entry which is preliminary data.</text>
</comment>
<dbReference type="InterPro" id="IPR050706">
    <property type="entry name" value="Cyclic-di-GMP_PDE-like"/>
</dbReference>
<dbReference type="Proteomes" id="UP000284841">
    <property type="component" value="Unassembled WGS sequence"/>
</dbReference>
<keyword evidence="1" id="KW-1133">Transmembrane helix</keyword>
<dbReference type="Pfam" id="PF01590">
    <property type="entry name" value="GAF"/>
    <property type="match status" value="1"/>
</dbReference>
<dbReference type="InterPro" id="IPR000160">
    <property type="entry name" value="GGDEF_dom"/>
</dbReference>
<dbReference type="AlphaFoldDB" id="A0A415DZC6"/>
<feature type="domain" description="EAL" evidence="2">
    <location>
        <begin position="644"/>
        <end position="894"/>
    </location>
</feature>
<feature type="domain" description="GGDEF" evidence="3">
    <location>
        <begin position="511"/>
        <end position="636"/>
    </location>
</feature>
<accession>A0A415DZC6</accession>
<reference evidence="4 5" key="1">
    <citation type="submission" date="2018-08" db="EMBL/GenBank/DDBJ databases">
        <title>A genome reference for cultivated species of the human gut microbiota.</title>
        <authorList>
            <person name="Zou Y."/>
            <person name="Xue W."/>
            <person name="Luo G."/>
        </authorList>
    </citation>
    <scope>NUCLEOTIDE SEQUENCE [LARGE SCALE GENOMIC DNA]</scope>
    <source>
        <strain evidence="4 5">AM07-24</strain>
    </source>
</reference>